<dbReference type="GO" id="GO:0004519">
    <property type="term" value="F:endonuclease activity"/>
    <property type="evidence" value="ECO:0007669"/>
    <property type="project" value="UniProtKB-KW"/>
</dbReference>
<proteinExistence type="predicted"/>
<dbReference type="GO" id="GO:0009307">
    <property type="term" value="P:DNA restriction-modification system"/>
    <property type="evidence" value="ECO:0007669"/>
    <property type="project" value="InterPro"/>
</dbReference>
<accession>A0A8T3VK38</accession>
<keyword evidence="1" id="KW-0378">Hydrolase</keyword>
<dbReference type="PANTHER" id="PTHR38733:SF1">
    <property type="entry name" value="TYPE IV METHYL-DIRECTED RESTRICTION ENZYME ECOKMCRBC"/>
    <property type="match status" value="1"/>
</dbReference>
<dbReference type="Pfam" id="PF10117">
    <property type="entry name" value="McrBC"/>
    <property type="match status" value="1"/>
</dbReference>
<name>A0A8T3VK38_9EURY</name>
<dbReference type="EC" id="3.1.21.-" evidence="1"/>
<dbReference type="PIRSF" id="PIRSF003109">
    <property type="entry name" value="McrC"/>
    <property type="match status" value="1"/>
</dbReference>
<dbReference type="Proteomes" id="UP000713479">
    <property type="component" value="Unassembled WGS sequence"/>
</dbReference>
<dbReference type="GO" id="GO:0016787">
    <property type="term" value="F:hydrolase activity"/>
    <property type="evidence" value="ECO:0007669"/>
    <property type="project" value="UniProtKB-KW"/>
</dbReference>
<reference evidence="1" key="1">
    <citation type="submission" date="2019-04" db="EMBL/GenBank/DDBJ databases">
        <title>Evolution of Biomass-Degrading Anaerobic Consortia Revealed by Metagenomics.</title>
        <authorList>
            <person name="Peng X."/>
        </authorList>
    </citation>
    <scope>NUCLEOTIDE SEQUENCE</scope>
    <source>
        <strain evidence="1">SIG13</strain>
    </source>
</reference>
<keyword evidence="1" id="KW-0540">Nuclease</keyword>
<gene>
    <name evidence="1" type="primary">mcrC</name>
    <name evidence="1" type="ORF">E7Z74_06745</name>
</gene>
<evidence type="ECO:0000313" key="1">
    <source>
        <dbReference type="EMBL" id="MBE6510947.1"/>
    </source>
</evidence>
<dbReference type="NCBIfam" id="NF007277">
    <property type="entry name" value="PRK09736.1"/>
    <property type="match status" value="1"/>
</dbReference>
<dbReference type="EMBL" id="SUTF01000007">
    <property type="protein sequence ID" value="MBE6510947.1"/>
    <property type="molecule type" value="Genomic_DNA"/>
</dbReference>
<dbReference type="PANTHER" id="PTHR38733">
    <property type="entry name" value="PROTEIN MCRC"/>
    <property type="match status" value="1"/>
</dbReference>
<comment type="caution">
    <text evidence="1">The sequence shown here is derived from an EMBL/GenBank/DDBJ whole genome shotgun (WGS) entry which is preliminary data.</text>
</comment>
<dbReference type="InterPro" id="IPR019292">
    <property type="entry name" value="McrC"/>
</dbReference>
<organism evidence="1 2">
    <name type="scientific">Methanobrevibacter millerae</name>
    <dbReference type="NCBI Taxonomy" id="230361"/>
    <lineage>
        <taxon>Archaea</taxon>
        <taxon>Methanobacteriati</taxon>
        <taxon>Methanobacteriota</taxon>
        <taxon>Methanomada group</taxon>
        <taxon>Methanobacteria</taxon>
        <taxon>Methanobacteriales</taxon>
        <taxon>Methanobacteriaceae</taxon>
        <taxon>Methanobrevibacter</taxon>
    </lineage>
</organism>
<evidence type="ECO:0000313" key="2">
    <source>
        <dbReference type="Proteomes" id="UP000713479"/>
    </source>
</evidence>
<keyword evidence="1" id="KW-0255">Endonuclease</keyword>
<dbReference type="AlphaFoldDB" id="A0A8T3VK38"/>
<protein>
    <submittedName>
        <fullName evidence="1">5-methylcytosine-specific restriction endonuclease system specificity protein McrC</fullName>
        <ecNumber evidence="1">3.1.21.-</ecNumber>
    </submittedName>
</protein>
<sequence>MIRIKNIYYMLSYAFYNLNEDNYNRIQTEEFENTADLFSEILAIGVAKQIKQGLVKDYIDVKETTSSIRGKIEITESINSQSFLKRQLTCTYDEFSVNCYLNQILKSTMNLLLKSDISRRNKKRLKKLLMYFGEVGLIDLKSINWKIRFDRNNQNYRMLIGVCYLTVKGLLQTTRKGDMKLMTFLDDQRMNRLYEKFILNYYKKEHPKINASASQIKWQLDDEEDFMLPRMQSDIMLEYLDKVLIIDAKYYKHTLQSYYDVNTLHSANLYQVFTYVKNKQAENLDKEVSGMLLYARTDEEVLPDNTYKMSGNTISVKTLDLNQDFELIKGQLDEIAMGLYHE</sequence>
<dbReference type="InterPro" id="IPR014407">
    <property type="entry name" value="McrC_bac"/>
</dbReference>